<keyword evidence="1" id="KW-0812">Transmembrane</keyword>
<feature type="transmembrane region" description="Helical" evidence="1">
    <location>
        <begin position="128"/>
        <end position="147"/>
    </location>
</feature>
<feature type="transmembrane region" description="Helical" evidence="1">
    <location>
        <begin position="6"/>
        <end position="27"/>
    </location>
</feature>
<feature type="transmembrane region" description="Helical" evidence="1">
    <location>
        <begin position="95"/>
        <end position="116"/>
    </location>
</feature>
<accession>A0A9N9JYV9</accession>
<dbReference type="AlphaFoldDB" id="A0A9N9JYV9"/>
<keyword evidence="1" id="KW-1133">Transmembrane helix</keyword>
<proteinExistence type="predicted"/>
<dbReference type="OrthoDB" id="2802411at2759"/>
<keyword evidence="1" id="KW-0472">Membrane</keyword>
<reference evidence="2" key="1">
    <citation type="submission" date="2021-06" db="EMBL/GenBank/DDBJ databases">
        <authorList>
            <person name="Kallberg Y."/>
            <person name="Tangrot J."/>
            <person name="Rosling A."/>
        </authorList>
    </citation>
    <scope>NUCLEOTIDE SEQUENCE</scope>
    <source>
        <strain evidence="2">FL966</strain>
    </source>
</reference>
<evidence type="ECO:0000313" key="2">
    <source>
        <dbReference type="EMBL" id="CAG8800522.1"/>
    </source>
</evidence>
<keyword evidence="3" id="KW-1185">Reference proteome</keyword>
<sequence length="163" mass="18263">DSAQDLLPIVIPCFVGLVIIIVFVLGLIKSHKKGMVPHYLLYFTLAFALPPLCVNLIQEELDDLRKNSKINEPKKDDPFCCGIWDWFKDCLKTCFTSMLSCCTVLLSIITCNYCCLGPTAKPAVRVSIMCTMALYIPGVLHALIMLFKMVDMVKPIDETKQEG</sequence>
<feature type="non-terminal residue" evidence="2">
    <location>
        <position position="163"/>
    </location>
</feature>
<evidence type="ECO:0000313" key="3">
    <source>
        <dbReference type="Proteomes" id="UP000789759"/>
    </source>
</evidence>
<feature type="transmembrane region" description="Helical" evidence="1">
    <location>
        <begin position="39"/>
        <end position="57"/>
    </location>
</feature>
<evidence type="ECO:0000256" key="1">
    <source>
        <dbReference type="SAM" id="Phobius"/>
    </source>
</evidence>
<comment type="caution">
    <text evidence="2">The sequence shown here is derived from an EMBL/GenBank/DDBJ whole genome shotgun (WGS) entry which is preliminary data.</text>
</comment>
<dbReference type="EMBL" id="CAJVQA010031015">
    <property type="protein sequence ID" value="CAG8800522.1"/>
    <property type="molecule type" value="Genomic_DNA"/>
</dbReference>
<feature type="non-terminal residue" evidence="2">
    <location>
        <position position="1"/>
    </location>
</feature>
<organism evidence="2 3">
    <name type="scientific">Cetraspora pellucida</name>
    <dbReference type="NCBI Taxonomy" id="1433469"/>
    <lineage>
        <taxon>Eukaryota</taxon>
        <taxon>Fungi</taxon>
        <taxon>Fungi incertae sedis</taxon>
        <taxon>Mucoromycota</taxon>
        <taxon>Glomeromycotina</taxon>
        <taxon>Glomeromycetes</taxon>
        <taxon>Diversisporales</taxon>
        <taxon>Gigasporaceae</taxon>
        <taxon>Cetraspora</taxon>
    </lineage>
</organism>
<name>A0A9N9JYV9_9GLOM</name>
<protein>
    <submittedName>
        <fullName evidence="2">19332_t:CDS:1</fullName>
    </submittedName>
</protein>
<dbReference type="Proteomes" id="UP000789759">
    <property type="component" value="Unassembled WGS sequence"/>
</dbReference>
<gene>
    <name evidence="2" type="ORF">CPELLU_LOCUS17675</name>
</gene>